<feature type="region of interest" description="Disordered" evidence="2">
    <location>
        <begin position="159"/>
        <end position="180"/>
    </location>
</feature>
<keyword evidence="4" id="KW-1185">Reference proteome</keyword>
<evidence type="ECO:0000256" key="2">
    <source>
        <dbReference type="SAM" id="MobiDB-lite"/>
    </source>
</evidence>
<evidence type="ECO:0000313" key="3">
    <source>
        <dbReference type="EMBL" id="PIL36560.1"/>
    </source>
</evidence>
<accession>A0A2G8SS24</accession>
<name>A0A2G8SS24_9APHY</name>
<comment type="caution">
    <text evidence="3">The sequence shown here is derived from an EMBL/GenBank/DDBJ whole genome shotgun (WGS) entry which is preliminary data.</text>
</comment>
<proteinExistence type="predicted"/>
<evidence type="ECO:0000313" key="4">
    <source>
        <dbReference type="Proteomes" id="UP000230002"/>
    </source>
</evidence>
<keyword evidence="1" id="KW-0175">Coiled coil</keyword>
<organism evidence="3 4">
    <name type="scientific">Ganoderma sinense ZZ0214-1</name>
    <dbReference type="NCBI Taxonomy" id="1077348"/>
    <lineage>
        <taxon>Eukaryota</taxon>
        <taxon>Fungi</taxon>
        <taxon>Dikarya</taxon>
        <taxon>Basidiomycota</taxon>
        <taxon>Agaricomycotina</taxon>
        <taxon>Agaricomycetes</taxon>
        <taxon>Polyporales</taxon>
        <taxon>Polyporaceae</taxon>
        <taxon>Ganoderma</taxon>
    </lineage>
</organism>
<protein>
    <submittedName>
        <fullName evidence="3">Uncharacterized protein</fullName>
    </submittedName>
</protein>
<feature type="coiled-coil region" evidence="1">
    <location>
        <begin position="97"/>
        <end position="134"/>
    </location>
</feature>
<reference evidence="3 4" key="1">
    <citation type="journal article" date="2015" name="Sci. Rep.">
        <title>Chromosome-level genome map provides insights into diverse defense mechanisms in the medicinal fungus Ganoderma sinense.</title>
        <authorList>
            <person name="Zhu Y."/>
            <person name="Xu J."/>
            <person name="Sun C."/>
            <person name="Zhou S."/>
            <person name="Xu H."/>
            <person name="Nelson D.R."/>
            <person name="Qian J."/>
            <person name="Song J."/>
            <person name="Luo H."/>
            <person name="Xiang L."/>
            <person name="Li Y."/>
            <person name="Xu Z."/>
            <person name="Ji A."/>
            <person name="Wang L."/>
            <person name="Lu S."/>
            <person name="Hayward A."/>
            <person name="Sun W."/>
            <person name="Li X."/>
            <person name="Schwartz D.C."/>
            <person name="Wang Y."/>
            <person name="Chen S."/>
        </authorList>
    </citation>
    <scope>NUCLEOTIDE SEQUENCE [LARGE SCALE GENOMIC DNA]</scope>
    <source>
        <strain evidence="3 4">ZZ0214-1</strain>
    </source>
</reference>
<evidence type="ECO:0000256" key="1">
    <source>
        <dbReference type="SAM" id="Coils"/>
    </source>
</evidence>
<sequence length="180" mass="20697">MLPRQLVQELDIGLLYSEAPTSDEVEEILAGAQSQALVQVVRHHRPDIILLEWSLDSPLERHSDCRMVTLKIKASCLIDAILLPPDPLEMRILEWDQEEECLEALLLEEEMEEVEEEEEAVEVEEILEEAFREEYLDDMVVGYHLREARGRYDHLISSQETVTSPKPSLTHYGSSSLETL</sequence>
<gene>
    <name evidence="3" type="ORF">GSI_00249</name>
</gene>
<dbReference type="EMBL" id="AYKW01000001">
    <property type="protein sequence ID" value="PIL36560.1"/>
    <property type="molecule type" value="Genomic_DNA"/>
</dbReference>
<dbReference type="AlphaFoldDB" id="A0A2G8SS24"/>
<dbReference type="Proteomes" id="UP000230002">
    <property type="component" value="Unassembled WGS sequence"/>
</dbReference>